<organism evidence="2 3">
    <name type="scientific">Gossypium australe</name>
    <dbReference type="NCBI Taxonomy" id="47621"/>
    <lineage>
        <taxon>Eukaryota</taxon>
        <taxon>Viridiplantae</taxon>
        <taxon>Streptophyta</taxon>
        <taxon>Embryophyta</taxon>
        <taxon>Tracheophyta</taxon>
        <taxon>Spermatophyta</taxon>
        <taxon>Magnoliopsida</taxon>
        <taxon>eudicotyledons</taxon>
        <taxon>Gunneridae</taxon>
        <taxon>Pentapetalae</taxon>
        <taxon>rosids</taxon>
        <taxon>malvids</taxon>
        <taxon>Malvales</taxon>
        <taxon>Malvaceae</taxon>
        <taxon>Malvoideae</taxon>
        <taxon>Gossypium</taxon>
    </lineage>
</organism>
<feature type="compositionally biased region" description="Polar residues" evidence="1">
    <location>
        <begin position="106"/>
        <end position="116"/>
    </location>
</feature>
<feature type="region of interest" description="Disordered" evidence="1">
    <location>
        <begin position="155"/>
        <end position="213"/>
    </location>
</feature>
<feature type="compositionally biased region" description="Basic residues" evidence="1">
    <location>
        <begin position="239"/>
        <end position="248"/>
    </location>
</feature>
<name>A0A5B6UIE3_9ROSI</name>
<comment type="caution">
    <text evidence="2">The sequence shown here is derived from an EMBL/GenBank/DDBJ whole genome shotgun (WGS) entry which is preliminary data.</text>
</comment>
<sequence>MARKVFAGFNTKNSNNDDMFTGWIRSSLWDLIEDGIEIDKSDISDMEVRGVSEDNQVSRPSPSTSNEVAGGNSTPVKGDRNTTMEAAGSDGPSHAPKPSRIPSHIFNPTSETSPGDWSVASNDSLFSIHMGNTSFNDRLSLMSKSGELDPTMISSPLFEFPIPPPTRKASESGSMKEEDEDGYAVAETMREVLRENESRQINHSAKGSDLSRCMSQLSDTSVKSFAFPILTAEADKNNASKKHSKSKNSSRPATASTTPQNTPPETPKPPKSPDNPKAETPKPSTPKATQNGGPRRWFSCFSCFPSCS</sequence>
<dbReference type="OrthoDB" id="1707722at2759"/>
<protein>
    <submittedName>
        <fullName evidence="2">Chromodomain-helicase-DNA-binding protein 7-like</fullName>
    </submittedName>
</protein>
<feature type="compositionally biased region" description="Polar residues" evidence="1">
    <location>
        <begin position="53"/>
        <end position="75"/>
    </location>
</feature>
<feature type="compositionally biased region" description="Basic and acidic residues" evidence="1">
    <location>
        <begin position="40"/>
        <end position="52"/>
    </location>
</feature>
<feature type="region of interest" description="Disordered" evidence="1">
    <location>
        <begin position="40"/>
        <end position="116"/>
    </location>
</feature>
<dbReference type="EMBL" id="SMMG02000011">
    <property type="protein sequence ID" value="KAA3457691.1"/>
    <property type="molecule type" value="Genomic_DNA"/>
</dbReference>
<feature type="compositionally biased region" description="Pro residues" evidence="1">
    <location>
        <begin position="261"/>
        <end position="273"/>
    </location>
</feature>
<evidence type="ECO:0000313" key="2">
    <source>
        <dbReference type="EMBL" id="KAA3457691.1"/>
    </source>
</evidence>
<keyword evidence="2" id="KW-0547">Nucleotide-binding</keyword>
<feature type="region of interest" description="Disordered" evidence="1">
    <location>
        <begin position="233"/>
        <end position="297"/>
    </location>
</feature>
<reference evidence="2" key="1">
    <citation type="submission" date="2019-08" db="EMBL/GenBank/DDBJ databases">
        <authorList>
            <person name="Liu F."/>
        </authorList>
    </citation>
    <scope>NUCLEOTIDE SEQUENCE [LARGE SCALE GENOMIC DNA]</scope>
    <source>
        <strain evidence="2">PA1801</strain>
        <tissue evidence="2">Leaf</tissue>
    </source>
</reference>
<dbReference type="PANTHER" id="PTHR33673:SF38">
    <property type="entry name" value="CHROMODOMAIN-HELICASE-DNA-BINDING PROTEIN 7-LIKE"/>
    <property type="match status" value="1"/>
</dbReference>
<evidence type="ECO:0000256" key="1">
    <source>
        <dbReference type="SAM" id="MobiDB-lite"/>
    </source>
</evidence>
<dbReference type="GO" id="GO:0003677">
    <property type="term" value="F:DNA binding"/>
    <property type="evidence" value="ECO:0007669"/>
    <property type="project" value="UniProtKB-KW"/>
</dbReference>
<evidence type="ECO:0000313" key="3">
    <source>
        <dbReference type="Proteomes" id="UP000325315"/>
    </source>
</evidence>
<keyword evidence="2" id="KW-0347">Helicase</keyword>
<gene>
    <name evidence="2" type="ORF">EPI10_004337</name>
</gene>
<dbReference type="PANTHER" id="PTHR33673">
    <property type="entry name" value="SUPPRESSOR SRP40-LIKE PROTEIN"/>
    <property type="match status" value="1"/>
</dbReference>
<accession>A0A5B6UIE3</accession>
<proteinExistence type="predicted"/>
<keyword evidence="2" id="KW-0378">Hydrolase</keyword>
<keyword evidence="2" id="KW-0067">ATP-binding</keyword>
<dbReference type="GO" id="GO:0004386">
    <property type="term" value="F:helicase activity"/>
    <property type="evidence" value="ECO:0007669"/>
    <property type="project" value="UniProtKB-KW"/>
</dbReference>
<dbReference type="AlphaFoldDB" id="A0A5B6UIE3"/>
<keyword evidence="3" id="KW-1185">Reference proteome</keyword>
<dbReference type="Proteomes" id="UP000325315">
    <property type="component" value="Unassembled WGS sequence"/>
</dbReference>
<keyword evidence="2" id="KW-0238">DNA-binding</keyword>
<feature type="compositionally biased region" description="Basic and acidic residues" evidence="1">
    <location>
        <begin position="188"/>
        <end position="200"/>
    </location>
</feature>